<keyword evidence="1" id="KW-0732">Signal</keyword>
<evidence type="ECO:0000256" key="1">
    <source>
        <dbReference type="SAM" id="SignalP"/>
    </source>
</evidence>
<evidence type="ECO:0000313" key="2">
    <source>
        <dbReference type="EMBL" id="MCF4101944.1"/>
    </source>
</evidence>
<proteinExistence type="predicted"/>
<name>A0ABS9EGC4_9FLAO</name>
<dbReference type="Proteomes" id="UP001179363">
    <property type="component" value="Unassembled WGS sequence"/>
</dbReference>
<reference evidence="2" key="1">
    <citation type="submission" date="2022-01" db="EMBL/GenBank/DDBJ databases">
        <title>Gillisia lutea sp. nov., isolated from marine plastic residues from the Malvarosa beach (Valencia, Spain).</title>
        <authorList>
            <person name="Vidal-Verdu A."/>
            <person name="Molina-Menor E."/>
            <person name="Satari L."/>
            <person name="Pascual J."/>
            <person name="Pereto J."/>
            <person name="Porcar M."/>
        </authorList>
    </citation>
    <scope>NUCLEOTIDE SEQUENCE</scope>
    <source>
        <strain evidence="2">M10.2A</strain>
    </source>
</reference>
<comment type="caution">
    <text evidence="2">The sequence shown here is derived from an EMBL/GenBank/DDBJ whole genome shotgun (WGS) entry which is preliminary data.</text>
</comment>
<protein>
    <recommendedName>
        <fullName evidence="4">TonB-dependent receptor plug domain-containing protein</fullName>
    </recommendedName>
</protein>
<evidence type="ECO:0000313" key="3">
    <source>
        <dbReference type="Proteomes" id="UP001179363"/>
    </source>
</evidence>
<feature type="signal peptide" evidence="1">
    <location>
        <begin position="1"/>
        <end position="19"/>
    </location>
</feature>
<dbReference type="EMBL" id="JAKGTH010000009">
    <property type="protein sequence ID" value="MCF4101944.1"/>
    <property type="molecule type" value="Genomic_DNA"/>
</dbReference>
<feature type="chain" id="PRO_5047253321" description="TonB-dependent receptor plug domain-containing protein" evidence="1">
    <location>
        <begin position="20"/>
        <end position="790"/>
    </location>
</feature>
<dbReference type="RefSeq" id="WP_236134094.1">
    <property type="nucleotide sequence ID" value="NZ_JAKGTH010000009.1"/>
</dbReference>
<gene>
    <name evidence="2" type="ORF">L1I30_09725</name>
</gene>
<accession>A0ABS9EGC4</accession>
<keyword evidence="3" id="KW-1185">Reference proteome</keyword>
<evidence type="ECO:0008006" key="4">
    <source>
        <dbReference type="Google" id="ProtNLM"/>
    </source>
</evidence>
<organism evidence="2 3">
    <name type="scientific">Gillisia lutea</name>
    <dbReference type="NCBI Taxonomy" id="2909668"/>
    <lineage>
        <taxon>Bacteria</taxon>
        <taxon>Pseudomonadati</taxon>
        <taxon>Bacteroidota</taxon>
        <taxon>Flavobacteriia</taxon>
        <taxon>Flavobacteriales</taxon>
        <taxon>Flavobacteriaceae</taxon>
        <taxon>Gillisia</taxon>
    </lineage>
</organism>
<sequence length="790" mass="89154">MKKIILLLITLLTVGSAFSQTAKKEIQKLEDHYTNYFSLNREALFLHLNKTIFLPKEDLWLSAYVYNPITNLPNPETLNLNLDILNVEGVLIETKTIMIGNGKGSGFIDLSNNKYAPGKYFVKASTKYMDNFEENLEYIQSFVILSKDTNPLEEQKKFDLQILPEGGHLLSEVRNNVGVKLIDNNGQGVVFKKGRLINSAGEELITFKSNQFGLSKFSFIPKVNTAYTIEVTNLSDDVVSLNIPPAELIGFNIEGNSVGDQILLSIKTNDRSKDLIHQKIFYAAIHQNGRIKDFSFQFPHDKNEVNLKLSKDSLYSGINTITIFDEKLNPLLERLFFNEQHLKRIRIKSGVVRKLGDSIQINLQSLKKVKSNSLSLSVLPGKTKAYQPNHNILSAFHLKPHLKGNIENPQYYFSNKNSRKIAYDLDILLLTQGWSSYNWNSILSNSTKEIVDHEKGFTIKGTVQGRNNKKENTIYVKSDETGLFEIINIKDDNTFVLKNVYVLDSSTISFGLLNDRNSKISKPSVIAKISPFKISKNIKVDELPKVNFNRDEVSNLDIPLNFIGDAINLDTVNLIQENREKDKYINDMQVIKQEITITEELENRYHFITDYIAANGFKVLQGGYGSLVIENRTPSSLSEEDPPIPQIYFNGMRLGMDTSPLLYLETSQVESIIISPSGIGYGMSGNNGVIEITTRKGRLGGSSRRETIKEIITNNGFSLNKKFYAPKYTSYTSAIFEEYGVIDWTPNLSLDKTGNATFNILNTLQPEVVLFIEGITSDGFLISEQLNIAN</sequence>